<name>A0ACC0UMB6_9AGAM</name>
<comment type="caution">
    <text evidence="1">The sequence shown here is derived from an EMBL/GenBank/DDBJ whole genome shotgun (WGS) entry which is preliminary data.</text>
</comment>
<evidence type="ECO:0000313" key="1">
    <source>
        <dbReference type="EMBL" id="KAI9512693.1"/>
    </source>
</evidence>
<dbReference type="Proteomes" id="UP001207468">
    <property type="component" value="Unassembled WGS sequence"/>
</dbReference>
<keyword evidence="2" id="KW-1185">Reference proteome</keyword>
<protein>
    <submittedName>
        <fullName evidence="1">Uncharacterized protein</fullName>
    </submittedName>
</protein>
<proteinExistence type="predicted"/>
<reference evidence="1" key="1">
    <citation type="submission" date="2021-03" db="EMBL/GenBank/DDBJ databases">
        <title>Evolutionary priming and transition to the ectomycorrhizal habit in an iconic lineage of mushroom-forming fungi: is preadaptation a requirement?</title>
        <authorList>
            <consortium name="DOE Joint Genome Institute"/>
            <person name="Looney B.P."/>
            <person name="Miyauchi S."/>
            <person name="Morin E."/>
            <person name="Drula E."/>
            <person name="Courty P.E."/>
            <person name="Chicoki N."/>
            <person name="Fauchery L."/>
            <person name="Kohler A."/>
            <person name="Kuo A."/>
            <person name="LaButti K."/>
            <person name="Pangilinan J."/>
            <person name="Lipzen A."/>
            <person name="Riley R."/>
            <person name="Andreopoulos W."/>
            <person name="He G."/>
            <person name="Johnson J."/>
            <person name="Barry K.W."/>
            <person name="Grigoriev I.V."/>
            <person name="Nagy L."/>
            <person name="Hibbett D."/>
            <person name="Henrissat B."/>
            <person name="Matheny P.B."/>
            <person name="Labbe J."/>
            <person name="Martin A.F."/>
        </authorList>
    </citation>
    <scope>NUCLEOTIDE SEQUENCE</scope>
    <source>
        <strain evidence="1">BPL698</strain>
    </source>
</reference>
<accession>A0ACC0UMB6</accession>
<dbReference type="EMBL" id="JAGFNK010000006">
    <property type="protein sequence ID" value="KAI9512693.1"/>
    <property type="molecule type" value="Genomic_DNA"/>
</dbReference>
<sequence length="155" mass="17059">MHISAVLAFVCLAVGVAPSFSLPSSSNREDTPWGHNDRAKLQRYSLFRNNLIGSTRAGNDQSMPTNVAPLPSSSDRPDPNGHGIQFDHRGSFSRHDLDHNERLNSPSQHHYPGENPHTQAGKDDRRLSTQSMQINGINGHLPRTNGAPRNPRARG</sequence>
<evidence type="ECO:0000313" key="2">
    <source>
        <dbReference type="Proteomes" id="UP001207468"/>
    </source>
</evidence>
<gene>
    <name evidence="1" type="ORF">F5148DRAFT_728925</name>
</gene>
<organism evidence="1 2">
    <name type="scientific">Russula earlei</name>
    <dbReference type="NCBI Taxonomy" id="71964"/>
    <lineage>
        <taxon>Eukaryota</taxon>
        <taxon>Fungi</taxon>
        <taxon>Dikarya</taxon>
        <taxon>Basidiomycota</taxon>
        <taxon>Agaricomycotina</taxon>
        <taxon>Agaricomycetes</taxon>
        <taxon>Russulales</taxon>
        <taxon>Russulaceae</taxon>
        <taxon>Russula</taxon>
    </lineage>
</organism>